<keyword evidence="2" id="KW-0472">Membrane</keyword>
<dbReference type="EMBL" id="KE148175">
    <property type="protein sequence ID" value="EPE02689.1"/>
    <property type="molecule type" value="Genomic_DNA"/>
</dbReference>
<evidence type="ECO:0000256" key="3">
    <source>
        <dbReference type="SAM" id="SignalP"/>
    </source>
</evidence>
<keyword evidence="2" id="KW-1133">Transmembrane helix</keyword>
<dbReference type="PANTHER" id="PTHR33927:SF5">
    <property type="entry name" value="ENZYME, PUTATIVE (AFU_ORTHOLOGUE AFUA_8G01222)-RELATED"/>
    <property type="match status" value="1"/>
</dbReference>
<dbReference type="InterPro" id="IPR052979">
    <property type="entry name" value="Adenylate-forming_domain"/>
</dbReference>
<proteinExistence type="predicted"/>
<organism evidence="4 5">
    <name type="scientific">Ophiostoma piceae (strain UAMH 11346)</name>
    <name type="common">Sap stain fungus</name>
    <dbReference type="NCBI Taxonomy" id="1262450"/>
    <lineage>
        <taxon>Eukaryota</taxon>
        <taxon>Fungi</taxon>
        <taxon>Dikarya</taxon>
        <taxon>Ascomycota</taxon>
        <taxon>Pezizomycotina</taxon>
        <taxon>Sordariomycetes</taxon>
        <taxon>Sordariomycetidae</taxon>
        <taxon>Ophiostomatales</taxon>
        <taxon>Ophiostomataceae</taxon>
        <taxon>Ophiostoma</taxon>
    </lineage>
</organism>
<keyword evidence="3" id="KW-0732">Signal</keyword>
<feature type="transmembrane region" description="Helical" evidence="2">
    <location>
        <begin position="365"/>
        <end position="385"/>
    </location>
</feature>
<evidence type="ECO:0000313" key="4">
    <source>
        <dbReference type="EMBL" id="EPE02689.1"/>
    </source>
</evidence>
<feature type="transmembrane region" description="Helical" evidence="2">
    <location>
        <begin position="338"/>
        <end position="359"/>
    </location>
</feature>
<feature type="transmembrane region" description="Helical" evidence="2">
    <location>
        <begin position="254"/>
        <end position="277"/>
    </location>
</feature>
<dbReference type="VEuPathDB" id="FungiDB:F503_04038"/>
<evidence type="ECO:0000256" key="2">
    <source>
        <dbReference type="SAM" id="Phobius"/>
    </source>
</evidence>
<feature type="compositionally biased region" description="Basic residues" evidence="1">
    <location>
        <begin position="36"/>
        <end position="53"/>
    </location>
</feature>
<evidence type="ECO:0000313" key="5">
    <source>
        <dbReference type="Proteomes" id="UP000016923"/>
    </source>
</evidence>
<dbReference type="eggNOG" id="ENOG502QVV4">
    <property type="taxonomic scope" value="Eukaryota"/>
</dbReference>
<sequence>MIHESSSSFLVSPLLLLLHTPIRHDRYTQPTPSSRCMHRHSSTHPSHHVAQHPHIHITRPTMLSFTAQAGSAALPAELVTSLPSTLQNSDADSIGAGLSTDSGATSTTTSSGRNSIEKEKGGVAVTVAPVQIQNQNPGESEDADDAQPRPLPDKAGSRAYRYLRWNFGSVYRRIFTLAFIGNIAVLAVLAGRAFACLGGLSYSGSNNAVAANLLAALVVRNEHVVNILFHVFASPRVARRLPLRVRHLMAKVHSYGGVHSGCAVAATFWYIVFLVQLSQDYARFNADASSSWTGIKTAVLIVSYGVVVLLLAILAFAHPRCRVVAHNWFECVHRFLGWSVVVFFWAQVMLITADVATLAHRSYGLVLAANPSFWMLTAITGLVIYPWTRLHLRDVVAEPLSDHCIKLNFDYCNAHFGQAVRLADQPLKETHAFATIPNPAALSPEDIEKGMVPSSMSNAGKMGFSVVISNAGDWTNKIIRNPPTKMYTRGVPQYGVMRVAGMFDPVIVMATGSGIAPCLSLFVEKPEHPVRIIWSTPNPLATFGQGIIDAVYAADPEAVIHDTRKDGRPDLVKMAYNIWRDSRSESHLADTTKKAAGAIEAVVIISNQKVTRKVVYGLESRGVAAYGALFDS</sequence>
<keyword evidence="5" id="KW-1185">Reference proteome</keyword>
<dbReference type="Proteomes" id="UP000016923">
    <property type="component" value="Unassembled WGS sequence"/>
</dbReference>
<gene>
    <name evidence="4" type="ORF">F503_04038</name>
</gene>
<dbReference type="OrthoDB" id="3142841at2759"/>
<protein>
    <submittedName>
        <fullName evidence="4">Gramicidin s synthetase 1</fullName>
    </submittedName>
</protein>
<feature type="region of interest" description="Disordered" evidence="1">
    <location>
        <begin position="92"/>
        <end position="127"/>
    </location>
</feature>
<feature type="transmembrane region" description="Helical" evidence="2">
    <location>
        <begin position="174"/>
        <end position="202"/>
    </location>
</feature>
<feature type="signal peptide" evidence="3">
    <location>
        <begin position="1"/>
        <end position="24"/>
    </location>
</feature>
<dbReference type="OMA" id="ITYRIWE"/>
<dbReference type="AlphaFoldDB" id="S3BNC0"/>
<accession>S3BNC0</accession>
<dbReference type="HOGENOM" id="CLU_005562_3_0_1"/>
<feature type="region of interest" description="Disordered" evidence="1">
    <location>
        <begin position="26"/>
        <end position="53"/>
    </location>
</feature>
<dbReference type="PANTHER" id="PTHR33927">
    <property type="entry name" value="TRANSMEMBRANE PROTEIN"/>
    <property type="match status" value="1"/>
</dbReference>
<feature type="transmembrane region" description="Helical" evidence="2">
    <location>
        <begin position="297"/>
        <end position="317"/>
    </location>
</feature>
<reference evidence="4 5" key="1">
    <citation type="journal article" date="2013" name="BMC Genomics">
        <title>The genome and transcriptome of the pine saprophyte Ophiostoma piceae, and a comparison with the bark beetle-associated pine pathogen Grosmannia clavigera.</title>
        <authorList>
            <person name="Haridas S."/>
            <person name="Wang Y."/>
            <person name="Lim L."/>
            <person name="Massoumi Alamouti S."/>
            <person name="Jackman S."/>
            <person name="Docking R."/>
            <person name="Robertson G."/>
            <person name="Birol I."/>
            <person name="Bohlmann J."/>
            <person name="Breuil C."/>
        </authorList>
    </citation>
    <scope>NUCLEOTIDE SEQUENCE [LARGE SCALE GENOMIC DNA]</scope>
    <source>
        <strain evidence="4 5">UAMH 11346</strain>
    </source>
</reference>
<keyword evidence="2" id="KW-0812">Transmembrane</keyword>
<feature type="chain" id="PRO_5004506405" evidence="3">
    <location>
        <begin position="25"/>
        <end position="632"/>
    </location>
</feature>
<name>S3BNC0_OPHP1</name>
<feature type="compositionally biased region" description="Low complexity" evidence="1">
    <location>
        <begin position="95"/>
        <end position="112"/>
    </location>
</feature>
<evidence type="ECO:0000256" key="1">
    <source>
        <dbReference type="SAM" id="MobiDB-lite"/>
    </source>
</evidence>